<evidence type="ECO:0000313" key="1">
    <source>
        <dbReference type="EMBL" id="ELA46078.1"/>
    </source>
</evidence>
<dbReference type="InParanoid" id="L2GRZ6"/>
<keyword evidence="2" id="KW-1185">Reference proteome</keyword>
<dbReference type="EMBL" id="GL877466">
    <property type="protein sequence ID" value="ELA46078.1"/>
    <property type="molecule type" value="Genomic_DNA"/>
</dbReference>
<name>L2GRZ6_VAVCU</name>
<gene>
    <name evidence="1" type="ORF">VCUG_02440</name>
</gene>
<sequence length="117" mass="13595">MECKTNRRSGAAVLITFALKEEYWPDIPAQLLTKKEILPDIDMRKQSFYQNCMTTDIDGIPVRWVACGNECMICYFLWHSYLRVASFRAVITAHHRRLVSTATIFLLLAYCSTLRNE</sequence>
<accession>L2GRZ6</accession>
<organism evidence="1 2">
    <name type="scientific">Vavraia culicis (isolate floridensis)</name>
    <name type="common">Microsporidian parasite</name>
    <dbReference type="NCBI Taxonomy" id="948595"/>
    <lineage>
        <taxon>Eukaryota</taxon>
        <taxon>Fungi</taxon>
        <taxon>Fungi incertae sedis</taxon>
        <taxon>Microsporidia</taxon>
        <taxon>Pleistophoridae</taxon>
        <taxon>Vavraia</taxon>
    </lineage>
</organism>
<dbReference type="HOGENOM" id="CLU_2086612_0_0_1"/>
<dbReference type="Proteomes" id="UP000011081">
    <property type="component" value="Unassembled WGS sequence"/>
</dbReference>
<reference evidence="2" key="1">
    <citation type="submission" date="2011-03" db="EMBL/GenBank/DDBJ databases">
        <title>The genome sequence of Vavraia culicis strain floridensis.</title>
        <authorList>
            <consortium name="The Broad Institute Genome Sequencing Platform"/>
            <person name="Cuomo C."/>
            <person name="Becnel J."/>
            <person name="Sanscrainte N."/>
            <person name="Young S.K."/>
            <person name="Zeng Q."/>
            <person name="Gargeya S."/>
            <person name="Fitzgerald M."/>
            <person name="Haas B."/>
            <person name="Abouelleil A."/>
            <person name="Alvarado L."/>
            <person name="Arachchi H.M."/>
            <person name="Berlin A."/>
            <person name="Chapman S.B."/>
            <person name="Gearin G."/>
            <person name="Goldberg J."/>
            <person name="Griggs A."/>
            <person name="Gujja S."/>
            <person name="Hansen M."/>
            <person name="Heiman D."/>
            <person name="Howarth C."/>
            <person name="Larimer J."/>
            <person name="Lui A."/>
            <person name="MacDonald P.J.P."/>
            <person name="McCowen C."/>
            <person name="Montmayeur A."/>
            <person name="Murphy C."/>
            <person name="Neiman D."/>
            <person name="Pearson M."/>
            <person name="Priest M."/>
            <person name="Roberts A."/>
            <person name="Saif S."/>
            <person name="Shea T."/>
            <person name="Sisk P."/>
            <person name="Stolte C."/>
            <person name="Sykes S."/>
            <person name="Wortman J."/>
            <person name="Nusbaum C."/>
            <person name="Birren B."/>
        </authorList>
    </citation>
    <scope>NUCLEOTIDE SEQUENCE [LARGE SCALE GENOMIC DNA]</scope>
    <source>
        <strain evidence="2">floridensis</strain>
    </source>
</reference>
<protein>
    <submittedName>
        <fullName evidence="1">Uncharacterized protein</fullName>
    </submittedName>
</protein>
<proteinExistence type="predicted"/>
<dbReference type="AlphaFoldDB" id="L2GRZ6"/>
<dbReference type="GeneID" id="19880302"/>
<dbReference type="RefSeq" id="XP_008075448.1">
    <property type="nucleotide sequence ID" value="XM_008077257.1"/>
</dbReference>
<dbReference type="VEuPathDB" id="MicrosporidiaDB:VCUG_02440"/>
<evidence type="ECO:0000313" key="2">
    <source>
        <dbReference type="Proteomes" id="UP000011081"/>
    </source>
</evidence>